<keyword evidence="1 4" id="KW-0349">Heme</keyword>
<accession>A0A5M6D694</accession>
<evidence type="ECO:0000256" key="4">
    <source>
        <dbReference type="PROSITE-ProRule" id="PRU00433"/>
    </source>
</evidence>
<dbReference type="GO" id="GO:0046872">
    <property type="term" value="F:metal ion binding"/>
    <property type="evidence" value="ECO:0007669"/>
    <property type="project" value="UniProtKB-KW"/>
</dbReference>
<dbReference type="Proteomes" id="UP000323426">
    <property type="component" value="Unassembled WGS sequence"/>
</dbReference>
<keyword evidence="3 4" id="KW-0408">Iron</keyword>
<dbReference type="InterPro" id="IPR051459">
    <property type="entry name" value="Cytochrome_c-type_DH"/>
</dbReference>
<dbReference type="InterPro" id="IPR009056">
    <property type="entry name" value="Cyt_c-like_dom"/>
</dbReference>
<reference evidence="6 7" key="1">
    <citation type="submission" date="2019-09" db="EMBL/GenBank/DDBJ databases">
        <title>Genome sequence and assembly of Adhaeribacter sp.</title>
        <authorList>
            <person name="Chhetri G."/>
        </authorList>
    </citation>
    <scope>NUCLEOTIDE SEQUENCE [LARGE SCALE GENOMIC DNA]</scope>
    <source>
        <strain evidence="6 7">DK36</strain>
    </source>
</reference>
<dbReference type="AlphaFoldDB" id="A0A5M6D694"/>
<dbReference type="PANTHER" id="PTHR35008">
    <property type="entry name" value="BLL4482 PROTEIN-RELATED"/>
    <property type="match status" value="1"/>
</dbReference>
<proteinExistence type="predicted"/>
<dbReference type="GO" id="GO:0020037">
    <property type="term" value="F:heme binding"/>
    <property type="evidence" value="ECO:0007669"/>
    <property type="project" value="InterPro"/>
</dbReference>
<gene>
    <name evidence="6" type="ORF">F0145_17875</name>
</gene>
<evidence type="ECO:0000256" key="3">
    <source>
        <dbReference type="ARBA" id="ARBA00023004"/>
    </source>
</evidence>
<name>A0A5M6D694_9BACT</name>
<dbReference type="PROSITE" id="PS51257">
    <property type="entry name" value="PROKAR_LIPOPROTEIN"/>
    <property type="match status" value="1"/>
</dbReference>
<keyword evidence="2 4" id="KW-0479">Metal-binding</keyword>
<evidence type="ECO:0000313" key="7">
    <source>
        <dbReference type="Proteomes" id="UP000323426"/>
    </source>
</evidence>
<dbReference type="RefSeq" id="WP_150090436.1">
    <property type="nucleotide sequence ID" value="NZ_VWSF01000015.1"/>
</dbReference>
<dbReference type="PANTHER" id="PTHR35008:SF8">
    <property type="entry name" value="ALCOHOL DEHYDROGENASE CYTOCHROME C SUBUNIT"/>
    <property type="match status" value="1"/>
</dbReference>
<protein>
    <submittedName>
        <fullName evidence="6">Cytochrome c</fullName>
    </submittedName>
</protein>
<evidence type="ECO:0000313" key="6">
    <source>
        <dbReference type="EMBL" id="KAA5543001.1"/>
    </source>
</evidence>
<keyword evidence="7" id="KW-1185">Reference proteome</keyword>
<dbReference type="PROSITE" id="PS51007">
    <property type="entry name" value="CYTC"/>
    <property type="match status" value="1"/>
</dbReference>
<dbReference type="SUPFAM" id="SSF46626">
    <property type="entry name" value="Cytochrome c"/>
    <property type="match status" value="1"/>
</dbReference>
<sequence>MRQTIFQYAITAISKWLLVLAVIFAACTRTNIHNQATGLTSAVEAKYSSHSSTIADTTHWPPTFGFGKLATTQELATLDIDIRPDGQGLPAGSGTVTAGKAIYASKCAACHGKTGVEGPNNRLVETAAERTENYKTKEKTIGNYWPYATTLFDYIRRAMPFNAPGSLTNDEVYALTAFLLHANNIIAPDAKINAQTLPQIIMPARQYFVTDDRKGGPEVR</sequence>
<evidence type="ECO:0000256" key="2">
    <source>
        <dbReference type="ARBA" id="ARBA00022723"/>
    </source>
</evidence>
<organism evidence="6 7">
    <name type="scientific">Adhaeribacter rhizoryzae</name>
    <dbReference type="NCBI Taxonomy" id="2607907"/>
    <lineage>
        <taxon>Bacteria</taxon>
        <taxon>Pseudomonadati</taxon>
        <taxon>Bacteroidota</taxon>
        <taxon>Cytophagia</taxon>
        <taxon>Cytophagales</taxon>
        <taxon>Hymenobacteraceae</taxon>
        <taxon>Adhaeribacter</taxon>
    </lineage>
</organism>
<dbReference type="GO" id="GO:0009055">
    <property type="term" value="F:electron transfer activity"/>
    <property type="evidence" value="ECO:0007669"/>
    <property type="project" value="InterPro"/>
</dbReference>
<feature type="domain" description="Cytochrome c" evidence="5">
    <location>
        <begin position="94"/>
        <end position="183"/>
    </location>
</feature>
<dbReference type="Pfam" id="PF13442">
    <property type="entry name" value="Cytochrome_CBB3"/>
    <property type="match status" value="1"/>
</dbReference>
<evidence type="ECO:0000256" key="1">
    <source>
        <dbReference type="ARBA" id="ARBA00022617"/>
    </source>
</evidence>
<dbReference type="Gene3D" id="1.10.760.10">
    <property type="entry name" value="Cytochrome c-like domain"/>
    <property type="match status" value="1"/>
</dbReference>
<dbReference type="InterPro" id="IPR036909">
    <property type="entry name" value="Cyt_c-like_dom_sf"/>
</dbReference>
<dbReference type="EMBL" id="VWSF01000015">
    <property type="protein sequence ID" value="KAA5543001.1"/>
    <property type="molecule type" value="Genomic_DNA"/>
</dbReference>
<comment type="caution">
    <text evidence="6">The sequence shown here is derived from an EMBL/GenBank/DDBJ whole genome shotgun (WGS) entry which is preliminary data.</text>
</comment>
<evidence type="ECO:0000259" key="5">
    <source>
        <dbReference type="PROSITE" id="PS51007"/>
    </source>
</evidence>